<evidence type="ECO:0000259" key="5">
    <source>
        <dbReference type="PROSITE" id="PS51987"/>
    </source>
</evidence>
<dbReference type="Gene3D" id="3.10.20.70">
    <property type="entry name" value="Glutamine synthetase, N-terminal domain"/>
    <property type="match status" value="1"/>
</dbReference>
<evidence type="ECO:0000313" key="6">
    <source>
        <dbReference type="EMBL" id="TDD71841.1"/>
    </source>
</evidence>
<keyword evidence="7" id="KW-1185">Reference proteome</keyword>
<dbReference type="PROSITE" id="PS51987">
    <property type="entry name" value="GS_CATALYTIC"/>
    <property type="match status" value="1"/>
</dbReference>
<dbReference type="InterPro" id="IPR014746">
    <property type="entry name" value="Gln_synth/guanido_kin_cat_dom"/>
</dbReference>
<evidence type="ECO:0000313" key="7">
    <source>
        <dbReference type="Proteomes" id="UP000294513"/>
    </source>
</evidence>
<feature type="domain" description="GS catalytic" evidence="5">
    <location>
        <begin position="178"/>
        <end position="519"/>
    </location>
</feature>
<reference evidence="6 7" key="1">
    <citation type="submission" date="2019-03" db="EMBL/GenBank/DDBJ databases">
        <title>Draft genome sequences of novel Actinobacteria.</title>
        <authorList>
            <person name="Sahin N."/>
            <person name="Ay H."/>
            <person name="Saygin H."/>
        </authorList>
    </citation>
    <scope>NUCLEOTIDE SEQUENCE [LARGE SCALE GENOMIC DNA]</scope>
    <source>
        <strain evidence="6 7">H3C3</strain>
    </source>
</reference>
<dbReference type="InterPro" id="IPR008146">
    <property type="entry name" value="Gln_synth_cat_dom"/>
</dbReference>
<dbReference type="Gene3D" id="3.30.590.10">
    <property type="entry name" value="Glutamine synthetase/guanido kinase, catalytic domain"/>
    <property type="match status" value="1"/>
</dbReference>
<dbReference type="PANTHER" id="PTHR43785">
    <property type="entry name" value="GAMMA-GLUTAMYLPUTRESCINE SYNTHETASE"/>
    <property type="match status" value="1"/>
</dbReference>
<evidence type="ECO:0000256" key="2">
    <source>
        <dbReference type="ARBA" id="ARBA00022598"/>
    </source>
</evidence>
<dbReference type="EMBL" id="SMKU01000282">
    <property type="protein sequence ID" value="TDD71841.1"/>
    <property type="molecule type" value="Genomic_DNA"/>
</dbReference>
<comment type="similarity">
    <text evidence="1 3 4">Belongs to the glutamine synthetase family.</text>
</comment>
<name>A0A4R5AHA7_9ACTN</name>
<dbReference type="GO" id="GO:0006542">
    <property type="term" value="P:glutamine biosynthetic process"/>
    <property type="evidence" value="ECO:0007669"/>
    <property type="project" value="InterPro"/>
</dbReference>
<dbReference type="AlphaFoldDB" id="A0A4R5AHA7"/>
<sequence length="519" mass="54346">MVDQRQRLQPFEHDTRLLPETTGCSSYDACSGGARTAASPTPIGSIIVEDSGQPSPLDGNERARLGARAAEAARRLAGQDIVAVALTWVDVSGITRTKTVPVSRLEHAASWGVGMSPVFDVFLLDDSIVSGRYVGGPTGDVRLHPDLDRLVPMAALPGWAHAPAARYAQDGTVHPLDTRALLRRETARLAADGWSVRTAFEIEWAVSDSDGDGFSPACHGPAYGMTRISELSGYLRDLLRALDASGVSVDQLHPEYAAGQYELSVAAEDPVGAADTAVLARETIRAVSMEHDMIATFSPKVEADAVGNGAHVHLSLWREDAAEGAVNAMAGGGGPCGMTAAGASFAAGILHRLPALLAVGAPAVASYLRLVPSHWAGAFACWGPENREAALRFITGAQGERASAANLEVKCFDGAANPYLALAALLAAGRAGIGAELALPEPVEVDPASLTADERSARGIRPLPSSLAESVAAFEADLVLREALGEAVTDTVSAVRRGEIELLDGATPQEITEITRWRH</sequence>
<dbReference type="PANTHER" id="PTHR43785:SF12">
    <property type="entry name" value="TYPE-1 GLUTAMINE SYNTHETASE 2"/>
    <property type="match status" value="1"/>
</dbReference>
<dbReference type="GO" id="GO:0004356">
    <property type="term" value="F:glutamine synthetase activity"/>
    <property type="evidence" value="ECO:0007669"/>
    <property type="project" value="InterPro"/>
</dbReference>
<dbReference type="SMART" id="SM01230">
    <property type="entry name" value="Gln-synt_C"/>
    <property type="match status" value="1"/>
</dbReference>
<dbReference type="Proteomes" id="UP000294513">
    <property type="component" value="Unassembled WGS sequence"/>
</dbReference>
<evidence type="ECO:0000256" key="3">
    <source>
        <dbReference type="PROSITE-ProRule" id="PRU01331"/>
    </source>
</evidence>
<dbReference type="Pfam" id="PF00120">
    <property type="entry name" value="Gln-synt_C"/>
    <property type="match status" value="1"/>
</dbReference>
<comment type="caution">
    <text evidence="6">The sequence shown here is derived from an EMBL/GenBank/DDBJ whole genome shotgun (WGS) entry which is preliminary data.</text>
</comment>
<dbReference type="OrthoDB" id="3277468at2"/>
<evidence type="ECO:0000256" key="1">
    <source>
        <dbReference type="ARBA" id="ARBA00009897"/>
    </source>
</evidence>
<organism evidence="6 7">
    <name type="scientific">Actinomadura rubrisoli</name>
    <dbReference type="NCBI Taxonomy" id="2530368"/>
    <lineage>
        <taxon>Bacteria</taxon>
        <taxon>Bacillati</taxon>
        <taxon>Actinomycetota</taxon>
        <taxon>Actinomycetes</taxon>
        <taxon>Streptosporangiales</taxon>
        <taxon>Thermomonosporaceae</taxon>
        <taxon>Actinomadura</taxon>
    </lineage>
</organism>
<dbReference type="InterPro" id="IPR036651">
    <property type="entry name" value="Gln_synt_N_sf"/>
</dbReference>
<keyword evidence="2" id="KW-0436">Ligase</keyword>
<dbReference type="SUPFAM" id="SSF55931">
    <property type="entry name" value="Glutamine synthetase/guanido kinase"/>
    <property type="match status" value="1"/>
</dbReference>
<dbReference type="SUPFAM" id="SSF54368">
    <property type="entry name" value="Glutamine synthetase, N-terminal domain"/>
    <property type="match status" value="1"/>
</dbReference>
<proteinExistence type="inferred from homology"/>
<gene>
    <name evidence="6" type="ORF">E1298_35420</name>
</gene>
<accession>A0A4R5AHA7</accession>
<evidence type="ECO:0000256" key="4">
    <source>
        <dbReference type="RuleBase" id="RU000384"/>
    </source>
</evidence>
<protein>
    <submittedName>
        <fullName evidence="6">Glutamine synthetase</fullName>
    </submittedName>
</protein>